<evidence type="ECO:0000256" key="1">
    <source>
        <dbReference type="SAM" id="MobiDB-lite"/>
    </source>
</evidence>
<accession>A0A346NAJ5</accession>
<organism evidence="5 7">
    <name type="scientific">Streptococcus chenjunshii</name>
    <dbReference type="NCBI Taxonomy" id="2173853"/>
    <lineage>
        <taxon>Bacteria</taxon>
        <taxon>Bacillati</taxon>
        <taxon>Bacillota</taxon>
        <taxon>Bacilli</taxon>
        <taxon>Lactobacillales</taxon>
        <taxon>Streptococcaceae</taxon>
        <taxon>Streptococcus</taxon>
    </lineage>
</organism>
<dbReference type="EMBL" id="QVQY01000027">
    <property type="protein sequence ID" value="RFU50417.1"/>
    <property type="molecule type" value="Genomic_DNA"/>
</dbReference>
<proteinExistence type="predicted"/>
<name>A0A372KK44_9STRE</name>
<reference evidence="5 7" key="2">
    <citation type="submission" date="2018-08" db="EMBL/GenBank/DDBJ databases">
        <title>Draft genome of Streptococcus sp. nov. Z1.</title>
        <authorList>
            <person name="Tian Z."/>
        </authorList>
    </citation>
    <scope>NUCLEOTIDE SEQUENCE [LARGE SCALE GENOMIC DNA]</scope>
    <source>
        <strain evidence="5">Z1</strain>
        <strain evidence="7">Z1(2018)</strain>
    </source>
</reference>
<feature type="transmembrane region" description="Helical" evidence="2">
    <location>
        <begin position="73"/>
        <end position="91"/>
    </location>
</feature>
<evidence type="ECO:0000313" key="5">
    <source>
        <dbReference type="EMBL" id="RFU52645.1"/>
    </source>
</evidence>
<protein>
    <submittedName>
        <fullName evidence="5">Uncharacterized protein</fullName>
    </submittedName>
</protein>
<dbReference type="AlphaFoldDB" id="A0A372KK44"/>
<feature type="compositionally biased region" description="Acidic residues" evidence="1">
    <location>
        <begin position="167"/>
        <end position="181"/>
    </location>
</feature>
<dbReference type="RefSeq" id="WP_116878676.1">
    <property type="nucleotide sequence ID" value="NZ_CP031733.1"/>
</dbReference>
<keyword evidence="2" id="KW-1133">Transmembrane helix</keyword>
<dbReference type="EMBL" id="QVQZ01000023">
    <property type="protein sequence ID" value="RFU52645.1"/>
    <property type="molecule type" value="Genomic_DNA"/>
</dbReference>
<evidence type="ECO:0000256" key="2">
    <source>
        <dbReference type="SAM" id="Phobius"/>
    </source>
</evidence>
<evidence type="ECO:0000313" key="7">
    <source>
        <dbReference type="Proteomes" id="UP000262901"/>
    </source>
</evidence>
<reference evidence="3" key="4">
    <citation type="journal article" date="2019" name="Int. J. Syst. Evol. Microbiol.">
        <title>Streptococcus chenjunshii sp. nov. isolated from feces of Tibetan antelopes.</title>
        <authorList>
            <person name="Tian Z."/>
            <person name="Lu S."/>
            <person name="Jin D."/>
            <person name="Yang J."/>
            <person name="Pu J."/>
            <person name="Lai X.H."/>
            <person name="Bai X.N."/>
            <person name="Wu X.M."/>
            <person name="Li J."/>
            <person name="Wang S."/>
            <person name="Xu J."/>
        </authorList>
    </citation>
    <scope>NUCLEOTIDE SEQUENCE</scope>
    <source>
        <strain evidence="3">Z15</strain>
    </source>
</reference>
<accession>A0A372KK44</accession>
<reference evidence="4 8" key="1">
    <citation type="submission" date="2018-08" db="EMBL/GenBank/DDBJ databases">
        <title>Draft genome of Streptococcus sp .nov. Z2.</title>
        <authorList>
            <person name="Tian Z."/>
        </authorList>
    </citation>
    <scope>NUCLEOTIDE SEQUENCE [LARGE SCALE GENOMIC DNA]</scope>
    <source>
        <strain evidence="4 8">Z2</strain>
    </source>
</reference>
<keyword evidence="2" id="KW-0472">Membrane</keyword>
<dbReference type="KEGG" id="schj:DDV21_002610"/>
<evidence type="ECO:0000313" key="8">
    <source>
        <dbReference type="Proteomes" id="UP000264056"/>
    </source>
</evidence>
<dbReference type="OrthoDB" id="2236899at2"/>
<evidence type="ECO:0000313" key="4">
    <source>
        <dbReference type="EMBL" id="RFU50417.1"/>
    </source>
</evidence>
<gene>
    <name evidence="3" type="ORF">DDV21_002610</name>
    <name evidence="4" type="ORF">DDV22_08685</name>
    <name evidence="5" type="ORF">DDV23_08525</name>
</gene>
<feature type="transmembrane region" description="Helical" evidence="2">
    <location>
        <begin position="97"/>
        <end position="117"/>
    </location>
</feature>
<keyword evidence="2" id="KW-0812">Transmembrane</keyword>
<dbReference type="EMBL" id="CP031733">
    <property type="protein sequence ID" value="AXQ78040.1"/>
    <property type="molecule type" value="Genomic_DNA"/>
</dbReference>
<keyword evidence="8" id="KW-1185">Reference proteome</keyword>
<dbReference type="Proteomes" id="UP000246115">
    <property type="component" value="Chromosome"/>
</dbReference>
<reference evidence="6" key="3">
    <citation type="submission" date="2018-08" db="EMBL/GenBank/DDBJ databases">
        <title>Streptococcus chenjunshii sp. nov., isolated from stools sample of the Tibetan antelope in the Qinghai-Tibet plateau, China.</title>
        <authorList>
            <person name="Tian Z."/>
        </authorList>
    </citation>
    <scope>NUCLEOTIDE SEQUENCE [LARGE SCALE GENOMIC DNA]</scope>
    <source>
        <strain evidence="6">Z15</strain>
    </source>
</reference>
<dbReference type="Proteomes" id="UP000264056">
    <property type="component" value="Unassembled WGS sequence"/>
</dbReference>
<evidence type="ECO:0000313" key="6">
    <source>
        <dbReference type="Proteomes" id="UP000246115"/>
    </source>
</evidence>
<evidence type="ECO:0000313" key="3">
    <source>
        <dbReference type="EMBL" id="AXQ78040.1"/>
    </source>
</evidence>
<sequence length="374" mass="41501">MATKEEWTSLFETVVGRKPSPQEFMKAKETGFDPSKIIEISSAERVDAAAQPQNTAAVNKTSAADDKKAKENIVLPIVSFVVSGLSLLLALLTPWKIAFTILALLGLIFAMILLIVNWKKSKKILTVIAFAAAALAFVFSLGVTAYTTFNGDWFKTVTEEPNRDKDADEDDLDDDGEDSTDINDYIDKDYQFDWTESEFTSLNVYSVSSDKSGDKVKDILKTYGKASDARISDNSLYLTYKDGNDSKTVDLTFSRRDGVYTLTSAHAYSLTDNVKTDSNYKSTWKQSDFDALKEASDSDLTAGSKWADIQKKFGNPESAVESISNYGYGDGFEKSLDVTYSDYSSSEDYLSYVSLGFKEEDGTYYLTHKYASGY</sequence>
<dbReference type="Proteomes" id="UP000262901">
    <property type="component" value="Unassembled WGS sequence"/>
</dbReference>
<feature type="transmembrane region" description="Helical" evidence="2">
    <location>
        <begin position="124"/>
        <end position="146"/>
    </location>
</feature>
<feature type="region of interest" description="Disordered" evidence="1">
    <location>
        <begin position="160"/>
        <end position="181"/>
    </location>
</feature>